<evidence type="ECO:0000313" key="1">
    <source>
        <dbReference type="EMBL" id="ART80746.1"/>
    </source>
</evidence>
<dbReference type="OrthoDB" id="5820465at2"/>
<dbReference type="KEGG" id="ocm:CBP12_11770"/>
<dbReference type="Pfam" id="PF11173">
    <property type="entry name" value="DUF2960"/>
    <property type="match status" value="1"/>
</dbReference>
<dbReference type="InterPro" id="IPR021343">
    <property type="entry name" value="DUF2960"/>
</dbReference>
<dbReference type="Proteomes" id="UP000243793">
    <property type="component" value="Chromosome"/>
</dbReference>
<dbReference type="AlphaFoldDB" id="A0A1Y0D0W2"/>
<name>A0A1Y0D0W2_9GAMM</name>
<accession>A0A1Y0D0W2</accession>
<dbReference type="RefSeq" id="WP_086964641.1">
    <property type="nucleotide sequence ID" value="NZ_CP021376.1"/>
</dbReference>
<dbReference type="EMBL" id="CP021376">
    <property type="protein sequence ID" value="ART80746.1"/>
    <property type="molecule type" value="Genomic_DNA"/>
</dbReference>
<evidence type="ECO:0000313" key="2">
    <source>
        <dbReference type="Proteomes" id="UP000243793"/>
    </source>
</evidence>
<proteinExistence type="predicted"/>
<gene>
    <name evidence="1" type="ORF">CBP12_11770</name>
</gene>
<keyword evidence="2" id="KW-1185">Reference proteome</keyword>
<sequence>MAYRINYLYQNQPKTIGFANDKHHSVYDAIALAEGLDLSDFHRMENQLANVSRNDRKILKDFREEYFAKLGFSQIDIAREE</sequence>
<reference evidence="2" key="1">
    <citation type="submission" date="2017-05" db="EMBL/GenBank/DDBJ databases">
        <authorList>
            <person name="Sung H."/>
        </authorList>
    </citation>
    <scope>NUCLEOTIDE SEQUENCE [LARGE SCALE GENOMIC DNA]</scope>
    <source>
        <strain evidence="2">AMac2203</strain>
    </source>
</reference>
<organism evidence="1 2">
    <name type="scientific">Oceanisphaera avium</name>
    <dbReference type="NCBI Taxonomy" id="1903694"/>
    <lineage>
        <taxon>Bacteria</taxon>
        <taxon>Pseudomonadati</taxon>
        <taxon>Pseudomonadota</taxon>
        <taxon>Gammaproteobacteria</taxon>
        <taxon>Aeromonadales</taxon>
        <taxon>Aeromonadaceae</taxon>
        <taxon>Oceanisphaera</taxon>
    </lineage>
</organism>
<protein>
    <submittedName>
        <fullName evidence="1">DUF2960 domain-containing protein</fullName>
    </submittedName>
</protein>